<organism evidence="4 5">
    <name type="scientific">Cercophora scortea</name>
    <dbReference type="NCBI Taxonomy" id="314031"/>
    <lineage>
        <taxon>Eukaryota</taxon>
        <taxon>Fungi</taxon>
        <taxon>Dikarya</taxon>
        <taxon>Ascomycota</taxon>
        <taxon>Pezizomycotina</taxon>
        <taxon>Sordariomycetes</taxon>
        <taxon>Sordariomycetidae</taxon>
        <taxon>Sordariales</taxon>
        <taxon>Lasiosphaeriaceae</taxon>
        <taxon>Cercophora</taxon>
    </lineage>
</organism>
<dbReference type="Pfam" id="PF12828">
    <property type="entry name" value="PXB"/>
    <property type="match status" value="1"/>
</dbReference>
<dbReference type="PANTHER" id="PTHR47185:SF2">
    <property type="entry name" value="FUNGAL PROTEIN"/>
    <property type="match status" value="1"/>
</dbReference>
<dbReference type="Proteomes" id="UP001286456">
    <property type="component" value="Unassembled WGS sequence"/>
</dbReference>
<comment type="caution">
    <text evidence="4">The sequence shown here is derived from an EMBL/GenBank/DDBJ whole genome shotgun (WGS) entry which is preliminary data.</text>
</comment>
<accession>A0AAE0IWL3</accession>
<feature type="domain" description="PX" evidence="2">
    <location>
        <begin position="195"/>
        <end position="383"/>
    </location>
</feature>
<dbReference type="Pfam" id="PF12825">
    <property type="entry name" value="DUF3818"/>
    <property type="match status" value="1"/>
</dbReference>
<dbReference type="InterPro" id="IPR024554">
    <property type="entry name" value="LEC1-like_C"/>
</dbReference>
<protein>
    <submittedName>
        <fullName evidence="4">PX-associated-domain-containing protein</fullName>
    </submittedName>
</protein>
<dbReference type="PANTHER" id="PTHR47185">
    <property type="entry name" value="PX DOMAIN-CONTAINING PROTEIN YPR097W"/>
    <property type="match status" value="1"/>
</dbReference>
<dbReference type="AlphaFoldDB" id="A0AAE0IWL3"/>
<feature type="compositionally biased region" description="Low complexity" evidence="1">
    <location>
        <begin position="573"/>
        <end position="582"/>
    </location>
</feature>
<name>A0AAE0IWL3_9PEZI</name>
<evidence type="ECO:0000313" key="4">
    <source>
        <dbReference type="EMBL" id="KAK3332305.1"/>
    </source>
</evidence>
<feature type="region of interest" description="Disordered" evidence="1">
    <location>
        <begin position="463"/>
        <end position="484"/>
    </location>
</feature>
<dbReference type="EMBL" id="JAUEPO010000002">
    <property type="protein sequence ID" value="KAK3332305.1"/>
    <property type="molecule type" value="Genomic_DNA"/>
</dbReference>
<dbReference type="InterPro" id="IPR047168">
    <property type="entry name" value="LEC1-like"/>
</dbReference>
<sequence>MGSTDGMRRHASSASATPAILTSVQLHALFDILTHHETYAEVERFKHPSCIANYGYPFSRPDNDSDGDGDGSPLYAAGSSAPLLAGLLRRIVLPVPGVRDLPGEFWHVRFQGILTKLSEAELSESYDKGALGTRKTLATAASAIHEYVTRGILGGITRGPKRKLDGPYDRSKADDLVRAFEDVVHELVYGDLVDELFECATEKKSLEEHSPGLQAAVDYVIIHIAAFMHHVFVLSTEGPYLLKLVDSVHKLVPYTMLKQTLRIGNAGSMLNSVMKLLLAKMGVGAISNWVGLTTNADDGMNLLQRIIWLVLSWDSSEFRKSADKIEKAKGGPSKEQLAAIKRYVDKPRTEHDKVRQVSKDSPTSIIATILQDANPDLLKTLSETQHAQCHEYFSALVAIRDREAITRVLCRQNPDLFTQAIRDFVASFEPMIRAVHERVDLREHLSAAEGFLSDFISVSKGRKIPTESKTPTGRRSPTGRWTPTVFLTSTATDPSKPDVEIRPPSTEDYVGLLRRNRHLLYNWLHQVASQCPEIRDDFHDWAKKTVKIFGPSKQPSSTSAADIVCKEEESRVPESSASSTSSEKARRREGAAGALSSNLQALFASLPAATREDIIASVDAHANHLFSLEDLSLQRMQSVLDKIPADNTPAEGAATDNNEKQLPQAAAATVCGPGMFISRWQHLLDATLITPKAPDSTVRSGKDVKGALMQGKAVSTPAARDGSGGGWDIRGLMEMAERENPSPPRVEVVVETLGPAFRALVLDLLVMGHGERGS</sequence>
<feature type="compositionally biased region" description="Polar residues" evidence="1">
    <location>
        <begin position="467"/>
        <end position="484"/>
    </location>
</feature>
<reference evidence="4" key="2">
    <citation type="submission" date="2023-06" db="EMBL/GenBank/DDBJ databases">
        <authorList>
            <consortium name="Lawrence Berkeley National Laboratory"/>
            <person name="Haridas S."/>
            <person name="Hensen N."/>
            <person name="Bonometti L."/>
            <person name="Westerberg I."/>
            <person name="Brannstrom I.O."/>
            <person name="Guillou S."/>
            <person name="Cros-Aarteil S."/>
            <person name="Calhoun S."/>
            <person name="Kuo A."/>
            <person name="Mondo S."/>
            <person name="Pangilinan J."/>
            <person name="Riley R."/>
            <person name="Labutti K."/>
            <person name="Andreopoulos B."/>
            <person name="Lipzen A."/>
            <person name="Chen C."/>
            <person name="Yanf M."/>
            <person name="Daum C."/>
            <person name="Ng V."/>
            <person name="Clum A."/>
            <person name="Steindorff A."/>
            <person name="Ohm R."/>
            <person name="Martin F."/>
            <person name="Silar P."/>
            <person name="Natvig D."/>
            <person name="Lalanne C."/>
            <person name="Gautier V."/>
            <person name="Ament-Velasquez S.L."/>
            <person name="Kruys A."/>
            <person name="Hutchinson M.I."/>
            <person name="Powell A.J."/>
            <person name="Barry K."/>
            <person name="Miller A.N."/>
            <person name="Grigoriev I.V."/>
            <person name="Debuchy R."/>
            <person name="Gladieux P."/>
            <person name="Thoren M.H."/>
            <person name="Johannesson H."/>
        </authorList>
    </citation>
    <scope>NUCLEOTIDE SEQUENCE</scope>
    <source>
        <strain evidence="4">SMH4131-1</strain>
    </source>
</reference>
<dbReference type="GO" id="GO:0035091">
    <property type="term" value="F:phosphatidylinositol binding"/>
    <property type="evidence" value="ECO:0007669"/>
    <property type="project" value="TreeGrafter"/>
</dbReference>
<keyword evidence="5" id="KW-1185">Reference proteome</keyword>
<evidence type="ECO:0000259" key="3">
    <source>
        <dbReference type="Pfam" id="PF12828"/>
    </source>
</evidence>
<gene>
    <name evidence="4" type="ORF">B0T19DRAFT_99715</name>
</gene>
<proteinExistence type="predicted"/>
<evidence type="ECO:0000313" key="5">
    <source>
        <dbReference type="Proteomes" id="UP001286456"/>
    </source>
</evidence>
<evidence type="ECO:0000256" key="1">
    <source>
        <dbReference type="SAM" id="MobiDB-lite"/>
    </source>
</evidence>
<feature type="region of interest" description="Disordered" evidence="1">
    <location>
        <begin position="549"/>
        <end position="591"/>
    </location>
</feature>
<feature type="domain" description="PX-associated" evidence="3">
    <location>
        <begin position="19"/>
        <end position="150"/>
    </location>
</feature>
<evidence type="ECO:0000259" key="2">
    <source>
        <dbReference type="Pfam" id="PF12825"/>
    </source>
</evidence>
<reference evidence="4" key="1">
    <citation type="journal article" date="2023" name="Mol. Phylogenet. Evol.">
        <title>Genome-scale phylogeny and comparative genomics of the fungal order Sordariales.</title>
        <authorList>
            <person name="Hensen N."/>
            <person name="Bonometti L."/>
            <person name="Westerberg I."/>
            <person name="Brannstrom I.O."/>
            <person name="Guillou S."/>
            <person name="Cros-Aarteil S."/>
            <person name="Calhoun S."/>
            <person name="Haridas S."/>
            <person name="Kuo A."/>
            <person name="Mondo S."/>
            <person name="Pangilinan J."/>
            <person name="Riley R."/>
            <person name="LaButti K."/>
            <person name="Andreopoulos B."/>
            <person name="Lipzen A."/>
            <person name="Chen C."/>
            <person name="Yan M."/>
            <person name="Daum C."/>
            <person name="Ng V."/>
            <person name="Clum A."/>
            <person name="Steindorff A."/>
            <person name="Ohm R.A."/>
            <person name="Martin F."/>
            <person name="Silar P."/>
            <person name="Natvig D.O."/>
            <person name="Lalanne C."/>
            <person name="Gautier V."/>
            <person name="Ament-Velasquez S.L."/>
            <person name="Kruys A."/>
            <person name="Hutchinson M.I."/>
            <person name="Powell A.J."/>
            <person name="Barry K."/>
            <person name="Miller A.N."/>
            <person name="Grigoriev I.V."/>
            <person name="Debuchy R."/>
            <person name="Gladieux P."/>
            <person name="Hiltunen Thoren M."/>
            <person name="Johannesson H."/>
        </authorList>
    </citation>
    <scope>NUCLEOTIDE SEQUENCE</scope>
    <source>
        <strain evidence="4">SMH4131-1</strain>
    </source>
</reference>
<dbReference type="InterPro" id="IPR024555">
    <property type="entry name" value="PX-associated"/>
</dbReference>